<evidence type="ECO:0000313" key="1">
    <source>
        <dbReference type="EMBL" id="CZR59628.1"/>
    </source>
</evidence>
<dbReference type="Proteomes" id="UP000184330">
    <property type="component" value="Unassembled WGS sequence"/>
</dbReference>
<proteinExistence type="predicted"/>
<reference evidence="1 2" key="1">
    <citation type="submission" date="2016-03" db="EMBL/GenBank/DDBJ databases">
        <authorList>
            <person name="Ploux O."/>
        </authorList>
    </citation>
    <scope>NUCLEOTIDE SEQUENCE [LARGE SCALE GENOMIC DNA]</scope>
    <source>
        <strain evidence="1 2">UAMH 11012</strain>
    </source>
</reference>
<dbReference type="EMBL" id="FJOG01000014">
    <property type="protein sequence ID" value="CZR59628.1"/>
    <property type="molecule type" value="Genomic_DNA"/>
</dbReference>
<sequence length="127" mass="14512">MAHTPNTPKNTFLPLLESPRPLTRINASQQTKQVIYIVIQAATSNTTHTFKIRGSYHSLKDANNKVIELWEGEVRLRKGREAHDTKSDGRLWWSAESNESGDMMMVTIKKTELMKESEEVAKGWLDD</sequence>
<protein>
    <submittedName>
        <fullName evidence="1">Uncharacterized protein</fullName>
    </submittedName>
</protein>
<organism evidence="1 2">
    <name type="scientific">Phialocephala subalpina</name>
    <dbReference type="NCBI Taxonomy" id="576137"/>
    <lineage>
        <taxon>Eukaryota</taxon>
        <taxon>Fungi</taxon>
        <taxon>Dikarya</taxon>
        <taxon>Ascomycota</taxon>
        <taxon>Pezizomycotina</taxon>
        <taxon>Leotiomycetes</taxon>
        <taxon>Helotiales</taxon>
        <taxon>Mollisiaceae</taxon>
        <taxon>Phialocephala</taxon>
        <taxon>Phialocephala fortinii species complex</taxon>
    </lineage>
</organism>
<accession>A0A1L7X3N5</accession>
<keyword evidence="2" id="KW-1185">Reference proteome</keyword>
<name>A0A1L7X3N5_9HELO</name>
<evidence type="ECO:0000313" key="2">
    <source>
        <dbReference type="Proteomes" id="UP000184330"/>
    </source>
</evidence>
<dbReference type="AlphaFoldDB" id="A0A1L7X3N5"/>
<gene>
    <name evidence="1" type="ORF">PAC_09522</name>
</gene>
<dbReference type="OrthoDB" id="3519714at2759"/>